<dbReference type="Pfam" id="PF01979">
    <property type="entry name" value="Amidohydro_1"/>
    <property type="match status" value="1"/>
</dbReference>
<proteinExistence type="predicted"/>
<dbReference type="InterPro" id="IPR032466">
    <property type="entry name" value="Metal_Hydrolase"/>
</dbReference>
<dbReference type="GO" id="GO:0016814">
    <property type="term" value="F:hydrolase activity, acting on carbon-nitrogen (but not peptide) bonds, in cyclic amidines"/>
    <property type="evidence" value="ECO:0007669"/>
    <property type="project" value="UniProtKB-ARBA"/>
</dbReference>
<keyword evidence="2" id="KW-0378">Hydrolase</keyword>
<dbReference type="InterPro" id="IPR050287">
    <property type="entry name" value="MTA/SAH_deaminase"/>
</dbReference>
<dbReference type="KEGG" id="fms:M1R53_03495"/>
<dbReference type="InterPro" id="IPR006680">
    <property type="entry name" value="Amidohydro-rel"/>
</dbReference>
<dbReference type="SUPFAM" id="SSF51338">
    <property type="entry name" value="Composite domain of metallo-dependent hydrolases"/>
    <property type="match status" value="1"/>
</dbReference>
<dbReference type="FunFam" id="3.20.20.140:FF:000014">
    <property type="entry name" value="5-methylthioadenosine/S-adenosylhomocysteine deaminase"/>
    <property type="match status" value="1"/>
</dbReference>
<accession>A0A9E7DKV0</accession>
<dbReference type="Proteomes" id="UP000831151">
    <property type="component" value="Chromosome"/>
</dbReference>
<reference evidence="5" key="1">
    <citation type="submission" date="2022-04" db="EMBL/GenBank/DDBJ databases">
        <title>Complete genome sequences of Ezakiella coagulans and Fenollaria massiliensis.</title>
        <authorList>
            <person name="France M.T."/>
            <person name="Clifford J."/>
            <person name="Narina S."/>
            <person name="Rutt L."/>
            <person name="Ravel J."/>
        </authorList>
    </citation>
    <scope>NUCLEOTIDE SEQUENCE</scope>
    <source>
        <strain evidence="5">C0061C2</strain>
    </source>
</reference>
<dbReference type="PANTHER" id="PTHR43794:SF11">
    <property type="entry name" value="AMIDOHYDROLASE-RELATED DOMAIN-CONTAINING PROTEIN"/>
    <property type="match status" value="1"/>
</dbReference>
<name>A0A9E7DKV0_9FIRM</name>
<dbReference type="GO" id="GO:0019239">
    <property type="term" value="F:deaminase activity"/>
    <property type="evidence" value="ECO:0007669"/>
    <property type="project" value="UniProtKB-ARBA"/>
</dbReference>
<evidence type="ECO:0000256" key="2">
    <source>
        <dbReference type="ARBA" id="ARBA00022801"/>
    </source>
</evidence>
<evidence type="ECO:0000256" key="3">
    <source>
        <dbReference type="ARBA" id="ARBA00022833"/>
    </source>
</evidence>
<dbReference type="PANTHER" id="PTHR43794">
    <property type="entry name" value="AMINOHYDROLASE SSNA-RELATED"/>
    <property type="match status" value="1"/>
</dbReference>
<evidence type="ECO:0000259" key="4">
    <source>
        <dbReference type="Pfam" id="PF01979"/>
    </source>
</evidence>
<dbReference type="RefSeq" id="WP_249243085.1">
    <property type="nucleotide sequence ID" value="NZ_CP096649.1"/>
</dbReference>
<dbReference type="EMBL" id="CP096649">
    <property type="protein sequence ID" value="UQK59719.1"/>
    <property type="molecule type" value="Genomic_DNA"/>
</dbReference>
<protein>
    <submittedName>
        <fullName evidence="5">Amidohydrolase</fullName>
    </submittedName>
</protein>
<evidence type="ECO:0000313" key="6">
    <source>
        <dbReference type="Proteomes" id="UP000831151"/>
    </source>
</evidence>
<gene>
    <name evidence="5" type="ORF">M1R53_03495</name>
</gene>
<dbReference type="GO" id="GO:0046872">
    <property type="term" value="F:metal ion binding"/>
    <property type="evidence" value="ECO:0007669"/>
    <property type="project" value="UniProtKB-KW"/>
</dbReference>
<evidence type="ECO:0000256" key="1">
    <source>
        <dbReference type="ARBA" id="ARBA00022723"/>
    </source>
</evidence>
<dbReference type="InterPro" id="IPR011059">
    <property type="entry name" value="Metal-dep_hydrolase_composite"/>
</dbReference>
<keyword evidence="1" id="KW-0479">Metal-binding</keyword>
<keyword evidence="6" id="KW-1185">Reference proteome</keyword>
<dbReference type="Gene3D" id="3.20.20.140">
    <property type="entry name" value="Metal-dependent hydrolases"/>
    <property type="match status" value="1"/>
</dbReference>
<keyword evidence="3" id="KW-0862">Zinc</keyword>
<organism evidence="5 6">
    <name type="scientific">Fenollaria massiliensis</name>
    <dbReference type="NCBI Taxonomy" id="938288"/>
    <lineage>
        <taxon>Bacteria</taxon>
        <taxon>Bacillati</taxon>
        <taxon>Bacillota</taxon>
        <taxon>Clostridia</taxon>
        <taxon>Eubacteriales</taxon>
        <taxon>Fenollaria</taxon>
    </lineage>
</organism>
<sequence length="419" mass="47147">MILIKNIKYIDVEESIVKGTCDILIDGNRVKKIANNIEEASAYVIDGADKLLMPGLFNTHNHVAMSVFRNYADDMELMDWLQNKIWPLESKLTAEDIYWASLLTFIELVKTGTTAFNDMYMFCERVFDAASEIGMRGLIARGMTNDAFNKEREANIRDMYEKYHQKDGLLRLAIAPHAIYTTGLDYLKSCIDLAKELDLIIHTHASETLTEVNNSYKEYRKSPIKIFKELGMFDQKTILAHCVHLSEEDMDIIAKNNALVSLNVSSNMKLASGIPDIKNMFVRGDKLAIGTDGASSNNMQNMFTEMRAVSLAAKARSLDPKVMSAGEVLKLATINPYKYIFDEDVNISEGSLADLILINLDNTNLKPQNNLISAMVYSMNGSEVDTTIINGKIIMENKKIKGIDEDLVVRKVEEIIKNI</sequence>
<dbReference type="AlphaFoldDB" id="A0A9E7DKV0"/>
<evidence type="ECO:0000313" key="5">
    <source>
        <dbReference type="EMBL" id="UQK59719.1"/>
    </source>
</evidence>
<dbReference type="Gene3D" id="2.30.40.10">
    <property type="entry name" value="Urease, subunit C, domain 1"/>
    <property type="match status" value="1"/>
</dbReference>
<dbReference type="SUPFAM" id="SSF51556">
    <property type="entry name" value="Metallo-dependent hydrolases"/>
    <property type="match status" value="1"/>
</dbReference>
<dbReference type="CDD" id="cd01298">
    <property type="entry name" value="ATZ_TRZ_like"/>
    <property type="match status" value="1"/>
</dbReference>
<feature type="domain" description="Amidohydrolase-related" evidence="4">
    <location>
        <begin position="52"/>
        <end position="394"/>
    </location>
</feature>